<keyword evidence="3" id="KW-1185">Reference proteome</keyword>
<protein>
    <submittedName>
        <fullName evidence="2">Uncharacterized protein</fullName>
    </submittedName>
</protein>
<accession>A0A9P8L1I1</accession>
<sequence length="225" mass="24245">KALDTSRTATMLARTTSQPPANTSSTFTPFVAVPAHTDPAVPAEHTEHTESSAAATLSLPMLLTVQADSPLTLAAHTEQLLEKSSGALVDLAHMPRLRGVRLRSDRTIIWDRVGNQEAVLGYTRGLEASTAWVLAHSCAVLQYKANSWGLALIVTMVVEALDALSGLTILRLQRVANLPLISPTAVADIVQLPAIALRPVPVLQTILRRSISKNSSVRWKDYFAN</sequence>
<proteinExistence type="predicted"/>
<feature type="region of interest" description="Disordered" evidence="1">
    <location>
        <begin position="1"/>
        <end position="24"/>
    </location>
</feature>
<dbReference type="Proteomes" id="UP000698800">
    <property type="component" value="Unassembled WGS sequence"/>
</dbReference>
<dbReference type="AlphaFoldDB" id="A0A9P8L1I1"/>
<name>A0A9P8L1I1_9PEZI</name>
<dbReference type="EMBL" id="JAGHQL010000219">
    <property type="protein sequence ID" value="KAH0536271.1"/>
    <property type="molecule type" value="Genomic_DNA"/>
</dbReference>
<dbReference type="OrthoDB" id="5487337at2759"/>
<gene>
    <name evidence="2" type="ORF">FGG08_006850</name>
</gene>
<evidence type="ECO:0000313" key="3">
    <source>
        <dbReference type="Proteomes" id="UP000698800"/>
    </source>
</evidence>
<comment type="caution">
    <text evidence="2">The sequence shown here is derived from an EMBL/GenBank/DDBJ whole genome shotgun (WGS) entry which is preliminary data.</text>
</comment>
<organism evidence="2 3">
    <name type="scientific">Glutinoglossum americanum</name>
    <dbReference type="NCBI Taxonomy" id="1670608"/>
    <lineage>
        <taxon>Eukaryota</taxon>
        <taxon>Fungi</taxon>
        <taxon>Dikarya</taxon>
        <taxon>Ascomycota</taxon>
        <taxon>Pezizomycotina</taxon>
        <taxon>Geoglossomycetes</taxon>
        <taxon>Geoglossales</taxon>
        <taxon>Geoglossaceae</taxon>
        <taxon>Glutinoglossum</taxon>
    </lineage>
</organism>
<evidence type="ECO:0000313" key="2">
    <source>
        <dbReference type="EMBL" id="KAH0536271.1"/>
    </source>
</evidence>
<evidence type="ECO:0000256" key="1">
    <source>
        <dbReference type="SAM" id="MobiDB-lite"/>
    </source>
</evidence>
<feature type="non-terminal residue" evidence="2">
    <location>
        <position position="225"/>
    </location>
</feature>
<reference evidence="2" key="1">
    <citation type="submission" date="2021-03" db="EMBL/GenBank/DDBJ databases">
        <title>Comparative genomics and phylogenomic investigation of the class Geoglossomycetes provide insights into ecological specialization and systematics.</title>
        <authorList>
            <person name="Melie T."/>
            <person name="Pirro S."/>
            <person name="Miller A.N."/>
            <person name="Quandt A."/>
        </authorList>
    </citation>
    <scope>NUCLEOTIDE SEQUENCE</scope>
    <source>
        <strain evidence="2">GBOQ0MN5Z8</strain>
    </source>
</reference>